<dbReference type="GO" id="GO:0051537">
    <property type="term" value="F:2 iron, 2 sulfur cluster binding"/>
    <property type="evidence" value="ECO:0007669"/>
    <property type="project" value="UniProtKB-KW"/>
</dbReference>
<feature type="transmembrane region" description="Helical" evidence="11">
    <location>
        <begin position="128"/>
        <end position="149"/>
    </location>
</feature>
<comment type="cofactor">
    <cofactor evidence="9">
        <name>[2Fe-2S] cluster</name>
        <dbReference type="ChEBI" id="CHEBI:190135"/>
    </cofactor>
</comment>
<gene>
    <name evidence="13" type="ORF">BN8_02790</name>
</gene>
<dbReference type="eggNOG" id="COG2717">
    <property type="taxonomic scope" value="Bacteria"/>
</dbReference>
<dbReference type="PROSITE" id="PS51296">
    <property type="entry name" value="RIESKE"/>
    <property type="match status" value="1"/>
</dbReference>
<evidence type="ECO:0000256" key="9">
    <source>
        <dbReference type="ARBA" id="ARBA00034078"/>
    </source>
</evidence>
<feature type="transmembrane region" description="Helical" evidence="11">
    <location>
        <begin position="87"/>
        <end position="108"/>
    </location>
</feature>
<dbReference type="GO" id="GO:0016020">
    <property type="term" value="C:membrane"/>
    <property type="evidence" value="ECO:0007669"/>
    <property type="project" value="UniProtKB-SubCell"/>
</dbReference>
<keyword evidence="4" id="KW-0479">Metal-binding</keyword>
<evidence type="ECO:0000256" key="11">
    <source>
        <dbReference type="SAM" id="Phobius"/>
    </source>
</evidence>
<dbReference type="PANTHER" id="PTHR21496">
    <property type="entry name" value="FERREDOXIN-RELATED"/>
    <property type="match status" value="1"/>
</dbReference>
<evidence type="ECO:0000313" key="13">
    <source>
        <dbReference type="EMBL" id="CCH53676.1"/>
    </source>
</evidence>
<comment type="similarity">
    <text evidence="10">Belongs to the bacterial ring-hydroxylating dioxygenase ferredoxin component family.</text>
</comment>
<dbReference type="eggNOG" id="COG2146">
    <property type="taxonomic scope" value="Bacteria"/>
</dbReference>
<accession>I2GIF1</accession>
<dbReference type="PANTHER" id="PTHR21496:SF0">
    <property type="entry name" value="RIESKE DOMAIN-CONTAINING PROTEIN"/>
    <property type="match status" value="1"/>
</dbReference>
<dbReference type="Pfam" id="PF00355">
    <property type="entry name" value="Rieske"/>
    <property type="match status" value="1"/>
</dbReference>
<evidence type="ECO:0000256" key="2">
    <source>
        <dbReference type="ARBA" id="ARBA00022692"/>
    </source>
</evidence>
<evidence type="ECO:0000259" key="12">
    <source>
        <dbReference type="PROSITE" id="PS51296"/>
    </source>
</evidence>
<dbReference type="AlphaFoldDB" id="I2GIF1"/>
<dbReference type="Gene3D" id="2.102.10.10">
    <property type="entry name" value="Rieske [2Fe-2S] iron-sulphur domain"/>
    <property type="match status" value="1"/>
</dbReference>
<keyword evidence="3" id="KW-0001">2Fe-2S</keyword>
<evidence type="ECO:0000256" key="5">
    <source>
        <dbReference type="ARBA" id="ARBA00022989"/>
    </source>
</evidence>
<dbReference type="OrthoDB" id="593800at2"/>
<evidence type="ECO:0000256" key="1">
    <source>
        <dbReference type="ARBA" id="ARBA00004141"/>
    </source>
</evidence>
<evidence type="ECO:0000256" key="7">
    <source>
        <dbReference type="ARBA" id="ARBA00023014"/>
    </source>
</evidence>
<keyword evidence="8 11" id="KW-0472">Membrane</keyword>
<feature type="domain" description="Rieske" evidence="12">
    <location>
        <begin position="233"/>
        <end position="327"/>
    </location>
</feature>
<evidence type="ECO:0000256" key="4">
    <source>
        <dbReference type="ARBA" id="ARBA00022723"/>
    </source>
</evidence>
<dbReference type="InterPro" id="IPR036922">
    <property type="entry name" value="Rieske_2Fe-2S_sf"/>
</dbReference>
<feature type="transmembrane region" description="Helical" evidence="11">
    <location>
        <begin position="170"/>
        <end position="188"/>
    </location>
</feature>
<dbReference type="InterPro" id="IPR017941">
    <property type="entry name" value="Rieske_2Fe-2S"/>
</dbReference>
<dbReference type="SUPFAM" id="SSF50022">
    <property type="entry name" value="ISP domain"/>
    <property type="match status" value="1"/>
</dbReference>
<evidence type="ECO:0000313" key="14">
    <source>
        <dbReference type="Proteomes" id="UP000009309"/>
    </source>
</evidence>
<dbReference type="GO" id="GO:0046872">
    <property type="term" value="F:metal ion binding"/>
    <property type="evidence" value="ECO:0007669"/>
    <property type="project" value="UniProtKB-KW"/>
</dbReference>
<evidence type="ECO:0000256" key="8">
    <source>
        <dbReference type="ARBA" id="ARBA00023136"/>
    </source>
</evidence>
<protein>
    <submittedName>
        <fullName evidence="13">Rieske (2Fe-2S) iron-sulphur domain protein</fullName>
    </submittedName>
</protein>
<dbReference type="RefSeq" id="WP_009282256.1">
    <property type="nucleotide sequence ID" value="NZ_CAIT01000006.1"/>
</dbReference>
<name>I2GIF1_9BACT</name>
<reference evidence="13 14" key="1">
    <citation type="journal article" date="2012" name="J. Bacteriol.">
        <title>Genome Sequence of the Filamentous Bacterium Fibrisoma limi BUZ 3T.</title>
        <authorList>
            <person name="Filippini M."/>
            <person name="Qi W."/>
            <person name="Jaenicke S."/>
            <person name="Goesmann A."/>
            <person name="Smits T.H."/>
            <person name="Bagheri H.C."/>
        </authorList>
    </citation>
    <scope>NUCLEOTIDE SEQUENCE [LARGE SCALE GENOMIC DNA]</scope>
    <source>
        <strain evidence="14">BUZ 3T</strain>
    </source>
</reference>
<dbReference type="Pfam" id="PF01794">
    <property type="entry name" value="Ferric_reduct"/>
    <property type="match status" value="1"/>
</dbReference>
<keyword evidence="5 11" id="KW-1133">Transmembrane helix</keyword>
<feature type="transmembrane region" description="Helical" evidence="11">
    <location>
        <begin position="21"/>
        <end position="42"/>
    </location>
</feature>
<keyword evidence="2 11" id="KW-0812">Transmembrane</keyword>
<feature type="transmembrane region" description="Helical" evidence="11">
    <location>
        <begin position="48"/>
        <end position="67"/>
    </location>
</feature>
<feature type="transmembrane region" description="Helical" evidence="11">
    <location>
        <begin position="194"/>
        <end position="216"/>
    </location>
</feature>
<sequence length="352" mass="39137">MALHYSPVLWNRQKRLYDLTMAGLMALYLIIFCTLQTSLFPPITTETIVIRATSTLAFLMLHVILVIGPLCRLDNRFLPLLYNRRHLGVSMFIVAAVHSVFSVLQFHTRGDVDPLVSLFTSERQYGSFGQFPFQPLGFFALLILFVMAATSHDFWLKNLSPRVWKTLHMSVYLAYALIVMHVALGILQQETSPVYAGLMGVGVLTVSGLHVMAAFIGNRRELHPNAPATDGFVAVCDVNDIADNRAKTLMVNGQNIALFKYDGKLSAVSNLCRHQNGPLGEGKIIDGCITCPWHGYQYLPENGQSPPPFTEKIETYAVRCVGTTVWVNPQPYPPGTPQTPALLKVTTINDEN</sequence>
<evidence type="ECO:0000256" key="6">
    <source>
        <dbReference type="ARBA" id="ARBA00023004"/>
    </source>
</evidence>
<dbReference type="STRING" id="1185876.BN8_02790"/>
<dbReference type="Proteomes" id="UP000009309">
    <property type="component" value="Unassembled WGS sequence"/>
</dbReference>
<comment type="caution">
    <text evidence="13">The sequence shown here is derived from an EMBL/GenBank/DDBJ whole genome shotgun (WGS) entry which is preliminary data.</text>
</comment>
<evidence type="ECO:0000256" key="3">
    <source>
        <dbReference type="ARBA" id="ARBA00022714"/>
    </source>
</evidence>
<comment type="subcellular location">
    <subcellularLocation>
        <location evidence="1">Membrane</location>
        <topology evidence="1">Multi-pass membrane protein</topology>
    </subcellularLocation>
</comment>
<keyword evidence="6" id="KW-0408">Iron</keyword>
<keyword evidence="7" id="KW-0411">Iron-sulfur</keyword>
<evidence type="ECO:0000256" key="10">
    <source>
        <dbReference type="ARBA" id="ARBA00038001"/>
    </source>
</evidence>
<dbReference type="EMBL" id="CAIT01000006">
    <property type="protein sequence ID" value="CCH53676.1"/>
    <property type="molecule type" value="Genomic_DNA"/>
</dbReference>
<keyword evidence="14" id="KW-1185">Reference proteome</keyword>
<dbReference type="InterPro" id="IPR013130">
    <property type="entry name" value="Fe3_Rdtase_TM_dom"/>
</dbReference>
<organism evidence="13 14">
    <name type="scientific">Fibrisoma limi BUZ 3</name>
    <dbReference type="NCBI Taxonomy" id="1185876"/>
    <lineage>
        <taxon>Bacteria</taxon>
        <taxon>Pseudomonadati</taxon>
        <taxon>Bacteroidota</taxon>
        <taxon>Cytophagia</taxon>
        <taxon>Cytophagales</taxon>
        <taxon>Spirosomataceae</taxon>
        <taxon>Fibrisoma</taxon>
    </lineage>
</organism>
<proteinExistence type="inferred from homology"/>